<dbReference type="AlphaFoldDB" id="D9S036"/>
<feature type="transmembrane region" description="Helical" evidence="3">
    <location>
        <begin position="42"/>
        <end position="62"/>
    </location>
</feature>
<evidence type="ECO:0000256" key="3">
    <source>
        <dbReference type="SAM" id="Phobius"/>
    </source>
</evidence>
<evidence type="ECO:0000313" key="5">
    <source>
        <dbReference type="Proteomes" id="UP000000272"/>
    </source>
</evidence>
<keyword evidence="1 3" id="KW-0812">Transmembrane</keyword>
<evidence type="ECO:0000256" key="1">
    <source>
        <dbReference type="ARBA" id="ARBA00022692"/>
    </source>
</evidence>
<dbReference type="Gene3D" id="1.10.1760.20">
    <property type="match status" value="1"/>
</dbReference>
<evidence type="ECO:0000313" key="4">
    <source>
        <dbReference type="EMBL" id="ADL06964.1"/>
    </source>
</evidence>
<feature type="transmembrane region" description="Helical" evidence="3">
    <location>
        <begin position="74"/>
        <end position="94"/>
    </location>
</feature>
<dbReference type="PANTHER" id="PTHR37815">
    <property type="entry name" value="UPF0397 PROTEIN BC_2624-RELATED"/>
    <property type="match status" value="1"/>
</dbReference>
<evidence type="ECO:0000256" key="2">
    <source>
        <dbReference type="ARBA" id="ARBA00022989"/>
    </source>
</evidence>
<dbReference type="EMBL" id="CP002131">
    <property type="protein sequence ID" value="ADL06964.1"/>
    <property type="molecule type" value="Genomic_DNA"/>
</dbReference>
<keyword evidence="3" id="KW-0472">Membrane</keyword>
<evidence type="ECO:0008006" key="6">
    <source>
        <dbReference type="Google" id="ProtNLM"/>
    </source>
</evidence>
<protein>
    <recommendedName>
        <fullName evidence="6">ECF transporter S component</fullName>
    </recommendedName>
</protein>
<keyword evidence="5" id="KW-1185">Reference proteome</keyword>
<dbReference type="InterPro" id="IPR009825">
    <property type="entry name" value="ECF_substrate-spec-like"/>
</dbReference>
<dbReference type="OrthoDB" id="411368at2"/>
<dbReference type="RefSeq" id="WP_013275015.1">
    <property type="nucleotide sequence ID" value="NC_014377.1"/>
</dbReference>
<gene>
    <name evidence="4" type="ordered locus">Toce_0174</name>
</gene>
<name>D9S036_THEOJ</name>
<dbReference type="KEGG" id="toc:Toce_0174"/>
<keyword evidence="2 3" id="KW-1133">Transmembrane helix</keyword>
<dbReference type="PANTHER" id="PTHR37815:SF3">
    <property type="entry name" value="UPF0397 PROTEIN SPR0429"/>
    <property type="match status" value="1"/>
</dbReference>
<organism evidence="4 5">
    <name type="scientific">Thermosediminibacter oceani (strain ATCC BAA-1034 / DSM 16646 / JW/IW-1228P)</name>
    <dbReference type="NCBI Taxonomy" id="555079"/>
    <lineage>
        <taxon>Bacteria</taxon>
        <taxon>Bacillati</taxon>
        <taxon>Bacillota</taxon>
        <taxon>Clostridia</taxon>
        <taxon>Thermosediminibacterales</taxon>
        <taxon>Thermosediminibacteraceae</taxon>
        <taxon>Thermosediminibacter</taxon>
    </lineage>
</organism>
<accession>D9S036</accession>
<dbReference type="GO" id="GO:0016020">
    <property type="term" value="C:membrane"/>
    <property type="evidence" value="ECO:0007669"/>
    <property type="project" value="InterPro"/>
</dbReference>
<dbReference type="eggNOG" id="COG4720">
    <property type="taxonomic scope" value="Bacteria"/>
</dbReference>
<sequence>MSESIKKLAFMGLFMALLVIATYLLSFPVPNFNLYFNLGESIIYLVALIYGGIPAAVIGGVGSALADILKGYPVWAPITFFIKGIEGFIAGTFAQRSNPYTGVVLGAAFMMTGYAIAAWRLYGIGAVPIELAGDFVQVSVGAVIALFLHRRLKKLSFEDKDNF</sequence>
<dbReference type="STRING" id="555079.Toce_0174"/>
<dbReference type="Pfam" id="PF07155">
    <property type="entry name" value="ECF-ribofla_trS"/>
    <property type="match status" value="1"/>
</dbReference>
<dbReference type="Proteomes" id="UP000000272">
    <property type="component" value="Chromosome"/>
</dbReference>
<reference evidence="4 5" key="1">
    <citation type="journal article" date="2010" name="Stand. Genomic Sci.">
        <title>Complete genome sequence of Thermosediminibacter oceani type strain (JW/IW-1228P).</title>
        <authorList>
            <person name="Pitluck S."/>
            <person name="Yasawong M."/>
            <person name="Munk C."/>
            <person name="Nolan M."/>
            <person name="Lapidus A."/>
            <person name="Lucas S."/>
            <person name="Glavina Del Rio T."/>
            <person name="Tice H."/>
            <person name="Cheng J.F."/>
            <person name="Bruce D."/>
            <person name="Detter C."/>
            <person name="Tapia R."/>
            <person name="Han C."/>
            <person name="Goodwin L."/>
            <person name="Liolios K."/>
            <person name="Ivanova N."/>
            <person name="Mavromatis K."/>
            <person name="Mikhailova N."/>
            <person name="Pati A."/>
            <person name="Chen A."/>
            <person name="Palaniappan K."/>
            <person name="Land M."/>
            <person name="Hauser L."/>
            <person name="Chang Y.J."/>
            <person name="Jeffries C.D."/>
            <person name="Rohde M."/>
            <person name="Spring S."/>
            <person name="Sikorski J."/>
            <person name="Goker M."/>
            <person name="Woyke T."/>
            <person name="Bristow J."/>
            <person name="Eisen J.A."/>
            <person name="Markowitz V."/>
            <person name="Hugenholtz P."/>
            <person name="Kyrpides N.C."/>
            <person name="Klenk H.P."/>
        </authorList>
    </citation>
    <scope>NUCLEOTIDE SEQUENCE [LARGE SCALE GENOMIC DNA]</scope>
    <source>
        <strain evidence="5">ATCC BAA-1034 / DSM 16646 / JW/IW-1228P</strain>
    </source>
</reference>
<proteinExistence type="predicted"/>
<dbReference type="HOGENOM" id="CLU_084705_1_0_9"/>
<feature type="transmembrane region" description="Helical" evidence="3">
    <location>
        <begin position="131"/>
        <end position="149"/>
    </location>
</feature>
<feature type="transmembrane region" description="Helical" evidence="3">
    <location>
        <begin position="100"/>
        <end position="119"/>
    </location>
</feature>